<keyword evidence="3" id="KW-1185">Reference proteome</keyword>
<name>A0ABR0NZN6_GOSAR</name>
<accession>A0ABR0NZN6</accession>
<organism evidence="2 3">
    <name type="scientific">Gossypium arboreum</name>
    <name type="common">Tree cotton</name>
    <name type="synonym">Gossypium nanking</name>
    <dbReference type="NCBI Taxonomy" id="29729"/>
    <lineage>
        <taxon>Eukaryota</taxon>
        <taxon>Viridiplantae</taxon>
        <taxon>Streptophyta</taxon>
        <taxon>Embryophyta</taxon>
        <taxon>Tracheophyta</taxon>
        <taxon>Spermatophyta</taxon>
        <taxon>Magnoliopsida</taxon>
        <taxon>eudicotyledons</taxon>
        <taxon>Gunneridae</taxon>
        <taxon>Pentapetalae</taxon>
        <taxon>rosids</taxon>
        <taxon>malvids</taxon>
        <taxon>Malvales</taxon>
        <taxon>Malvaceae</taxon>
        <taxon>Malvoideae</taxon>
        <taxon>Gossypium</taxon>
    </lineage>
</organism>
<dbReference type="EMBL" id="JARKNE010000008">
    <property type="protein sequence ID" value="KAK5811793.1"/>
    <property type="molecule type" value="Genomic_DNA"/>
</dbReference>
<dbReference type="Proteomes" id="UP001358586">
    <property type="component" value="Chromosome 8"/>
</dbReference>
<evidence type="ECO:0000313" key="3">
    <source>
        <dbReference type="Proteomes" id="UP001358586"/>
    </source>
</evidence>
<protein>
    <submittedName>
        <fullName evidence="2">Uncharacterized protein</fullName>
    </submittedName>
</protein>
<evidence type="ECO:0000256" key="1">
    <source>
        <dbReference type="SAM" id="MobiDB-lite"/>
    </source>
</evidence>
<comment type="caution">
    <text evidence="2">The sequence shown here is derived from an EMBL/GenBank/DDBJ whole genome shotgun (WGS) entry which is preliminary data.</text>
</comment>
<reference evidence="2 3" key="1">
    <citation type="submission" date="2023-03" db="EMBL/GenBank/DDBJ databases">
        <title>WGS of Gossypium arboreum.</title>
        <authorList>
            <person name="Yu D."/>
        </authorList>
    </citation>
    <scope>NUCLEOTIDE SEQUENCE [LARGE SCALE GENOMIC DNA]</scope>
    <source>
        <tissue evidence="2">Leaf</tissue>
    </source>
</reference>
<proteinExistence type="predicted"/>
<gene>
    <name evidence="2" type="ORF">PVK06_027166</name>
</gene>
<evidence type="ECO:0000313" key="2">
    <source>
        <dbReference type="EMBL" id="KAK5811793.1"/>
    </source>
</evidence>
<sequence length="123" mass="14041">MTNTRRKKTVIPALKKRKGPGATSWSASTKARHPLLRFLLGPQEDLFQLLRVRPLEVGYCIDWAALEQVGLTDEVRAFITTAPWDQFFAIIKPTYSKLTLDFCTVFHLQHMMNTDDEAGTITF</sequence>
<feature type="region of interest" description="Disordered" evidence="1">
    <location>
        <begin position="1"/>
        <end position="28"/>
    </location>
</feature>
<feature type="compositionally biased region" description="Basic residues" evidence="1">
    <location>
        <begin position="1"/>
        <end position="19"/>
    </location>
</feature>